<sequence length="51" mass="5924">MDTARRNKLCVLEMTIERASGHKVANEYRHSTREHVVSFTSSQHHSQIGTW</sequence>
<dbReference type="WBParaSite" id="PEQ_0000369001-mRNA-1">
    <property type="protein sequence ID" value="PEQ_0000369001-mRNA-1"/>
    <property type="gene ID" value="PEQ_0000369001"/>
</dbReference>
<name>A0A914RBM9_PAREQ</name>
<keyword evidence="1" id="KW-1185">Reference proteome</keyword>
<accession>A0A914RBM9</accession>
<dbReference type="AlphaFoldDB" id="A0A914RBM9"/>
<protein>
    <submittedName>
        <fullName evidence="2">Uncharacterized protein</fullName>
    </submittedName>
</protein>
<reference evidence="2" key="1">
    <citation type="submission" date="2022-11" db="UniProtKB">
        <authorList>
            <consortium name="WormBaseParasite"/>
        </authorList>
    </citation>
    <scope>IDENTIFICATION</scope>
</reference>
<evidence type="ECO:0000313" key="2">
    <source>
        <dbReference type="WBParaSite" id="PEQ_0000369001-mRNA-1"/>
    </source>
</evidence>
<organism evidence="1 2">
    <name type="scientific">Parascaris equorum</name>
    <name type="common">Equine roundworm</name>
    <dbReference type="NCBI Taxonomy" id="6256"/>
    <lineage>
        <taxon>Eukaryota</taxon>
        <taxon>Metazoa</taxon>
        <taxon>Ecdysozoa</taxon>
        <taxon>Nematoda</taxon>
        <taxon>Chromadorea</taxon>
        <taxon>Rhabditida</taxon>
        <taxon>Spirurina</taxon>
        <taxon>Ascaridomorpha</taxon>
        <taxon>Ascaridoidea</taxon>
        <taxon>Ascarididae</taxon>
        <taxon>Parascaris</taxon>
    </lineage>
</organism>
<proteinExistence type="predicted"/>
<dbReference type="Proteomes" id="UP000887564">
    <property type="component" value="Unplaced"/>
</dbReference>
<evidence type="ECO:0000313" key="1">
    <source>
        <dbReference type="Proteomes" id="UP000887564"/>
    </source>
</evidence>